<feature type="region of interest" description="Disordered" evidence="9">
    <location>
        <begin position="1924"/>
        <end position="1951"/>
    </location>
</feature>
<evidence type="ECO:0000256" key="2">
    <source>
        <dbReference type="ARBA" id="ARBA00004300"/>
    </source>
</evidence>
<name>A0A3B3QS07_9TELE</name>
<feature type="coiled-coil region" evidence="8">
    <location>
        <begin position="1353"/>
        <end position="1380"/>
    </location>
</feature>
<feature type="compositionally biased region" description="Basic and acidic residues" evidence="9">
    <location>
        <begin position="43"/>
        <end position="68"/>
    </location>
</feature>
<keyword evidence="3" id="KW-0963">Cytoplasm</keyword>
<dbReference type="GO" id="GO:0030916">
    <property type="term" value="P:otic vesicle formation"/>
    <property type="evidence" value="ECO:0007669"/>
    <property type="project" value="Ensembl"/>
</dbReference>
<dbReference type="PANTHER" id="PTHR18879:SF20">
    <property type="entry name" value="CENTROSOMAL PROTEIN OF 290 KDA"/>
    <property type="match status" value="1"/>
</dbReference>
<feature type="coiled-coil region" evidence="8">
    <location>
        <begin position="372"/>
        <end position="454"/>
    </location>
</feature>
<dbReference type="GO" id="GO:0034451">
    <property type="term" value="C:centriolar satellite"/>
    <property type="evidence" value="ECO:0007669"/>
    <property type="project" value="TreeGrafter"/>
</dbReference>
<evidence type="ECO:0000256" key="3">
    <source>
        <dbReference type="ARBA" id="ARBA00022490"/>
    </source>
</evidence>
<feature type="coiled-coil region" evidence="8">
    <location>
        <begin position="584"/>
        <end position="639"/>
    </location>
</feature>
<dbReference type="GO" id="GO:0006974">
    <property type="term" value="P:DNA damage response"/>
    <property type="evidence" value="ECO:0007669"/>
    <property type="project" value="Ensembl"/>
</dbReference>
<feature type="compositionally biased region" description="Basic and acidic residues" evidence="9">
    <location>
        <begin position="76"/>
        <end position="98"/>
    </location>
</feature>
<keyword evidence="4" id="KW-0970">Cilium biogenesis/degradation</keyword>
<feature type="coiled-coil region" evidence="8">
    <location>
        <begin position="1421"/>
        <end position="1462"/>
    </location>
</feature>
<dbReference type="PANTHER" id="PTHR18879">
    <property type="entry name" value="CENTROSOMAL PROTEIN OF 290 KDA"/>
    <property type="match status" value="1"/>
</dbReference>
<dbReference type="Gene3D" id="1.10.287.2610">
    <property type="match status" value="1"/>
</dbReference>
<accession>A0A3B3QS07</accession>
<keyword evidence="12" id="KW-1185">Reference proteome</keyword>
<evidence type="ECO:0000256" key="7">
    <source>
        <dbReference type="ARBA" id="ARBA00023273"/>
    </source>
</evidence>
<dbReference type="GO" id="GO:1905349">
    <property type="term" value="P:ciliary transition zone assembly"/>
    <property type="evidence" value="ECO:0007669"/>
    <property type="project" value="TreeGrafter"/>
</dbReference>
<dbReference type="GO" id="GO:1902017">
    <property type="term" value="P:regulation of cilium assembly"/>
    <property type="evidence" value="ECO:0007669"/>
    <property type="project" value="Ensembl"/>
</dbReference>
<comment type="subcellular location">
    <subcellularLocation>
        <location evidence="1">Cytoplasm</location>
        <location evidence="1">Cytoskeleton</location>
        <location evidence="1">Cilium basal body</location>
    </subcellularLocation>
    <subcellularLocation>
        <location evidence="2">Cytoplasm</location>
        <location evidence="2">Cytoskeleton</location>
        <location evidence="2">Microtubule organizing center</location>
        <location evidence="2">Centrosome</location>
    </subcellularLocation>
</comment>
<dbReference type="GO" id="GO:0010842">
    <property type="term" value="P:retina layer formation"/>
    <property type="evidence" value="ECO:0007669"/>
    <property type="project" value="Ensembl"/>
</dbReference>
<dbReference type="GO" id="GO:0061371">
    <property type="term" value="P:determination of heart left/right asymmetry"/>
    <property type="evidence" value="ECO:0007669"/>
    <property type="project" value="Ensembl"/>
</dbReference>
<evidence type="ECO:0000313" key="11">
    <source>
        <dbReference type="Ensembl" id="ENSPKIP00000008938.1"/>
    </source>
</evidence>
<evidence type="ECO:0000256" key="4">
    <source>
        <dbReference type="ARBA" id="ARBA00022794"/>
    </source>
</evidence>
<feature type="compositionally biased region" description="Low complexity" evidence="9">
    <location>
        <begin position="1924"/>
        <end position="1944"/>
    </location>
</feature>
<feature type="region of interest" description="Disordered" evidence="9">
    <location>
        <begin position="43"/>
        <end position="98"/>
    </location>
</feature>
<feature type="domain" description="Centrosomal protein of 290kDa coiled-coil region" evidence="10">
    <location>
        <begin position="1175"/>
        <end position="1302"/>
    </location>
</feature>
<dbReference type="GeneTree" id="ENSGT00730000111039"/>
<dbReference type="GO" id="GO:0032475">
    <property type="term" value="P:otolith formation"/>
    <property type="evidence" value="ECO:0007669"/>
    <property type="project" value="Ensembl"/>
</dbReference>
<evidence type="ECO:0000313" key="12">
    <source>
        <dbReference type="Proteomes" id="UP000261540"/>
    </source>
</evidence>
<dbReference type="GO" id="GO:0045299">
    <property type="term" value="P:otolith mineralization"/>
    <property type="evidence" value="ECO:0007669"/>
    <property type="project" value="Ensembl"/>
</dbReference>
<feature type="region of interest" description="Disordered" evidence="9">
    <location>
        <begin position="1711"/>
        <end position="1733"/>
    </location>
</feature>
<keyword evidence="5 8" id="KW-0175">Coiled coil</keyword>
<proteinExistence type="predicted"/>
<reference evidence="11" key="2">
    <citation type="submission" date="2025-09" db="UniProtKB">
        <authorList>
            <consortium name="Ensembl"/>
        </authorList>
    </citation>
    <scope>IDENTIFICATION</scope>
</reference>
<evidence type="ECO:0000256" key="8">
    <source>
        <dbReference type="SAM" id="Coils"/>
    </source>
</evidence>
<feature type="coiled-coil region" evidence="8">
    <location>
        <begin position="2161"/>
        <end position="2209"/>
    </location>
</feature>
<dbReference type="GO" id="GO:0097711">
    <property type="term" value="P:ciliary basal body-plasma membrane docking"/>
    <property type="evidence" value="ECO:0007669"/>
    <property type="project" value="TreeGrafter"/>
</dbReference>
<dbReference type="GO" id="GO:0045494">
    <property type="term" value="P:photoreceptor cell maintenance"/>
    <property type="evidence" value="ECO:0007669"/>
    <property type="project" value="Ensembl"/>
</dbReference>
<feature type="region of interest" description="Disordered" evidence="9">
    <location>
        <begin position="310"/>
        <end position="334"/>
    </location>
</feature>
<sequence length="2354" mass="272877">MAQRSAGGRDTRFLRDELRQLEGQLERKEKELLQLEKEINKEKKVNEEMSVRVEEAEEENRKLKRENEQLNQDVTYYRRELDQKEPQPSREESNEAQRRLNAANRQLYHCMEELQRAEDEIAQLKAQSDQMQKSLEESVKEMEKMTDEYNKMKIVVQQSDIITDQLRKERDHCRLQVRELTEQIRSRAEEDDPVMAAVNAKVEEWKRILSAKDEEIMEYQQMIRDLKERLRTTQMDSDKSHILGLQQAVQERDNQIKMLTEQLEQCTGDLEKNTMLIEELKKPFSKDGGLSSTIHQQKISELKTQLQAAEQRAQDAERAAELAESDAREKDGELSEALRSVRAYESGTDGLEVAVAEIKEYKNQIKIRDRDAEGMIKEINQLEMKISDLLDENEDLRGRLGLQPKEVDLTEFRRHSALKQRQYKAENQVLLKEIERLEEERLELKKQVRKLVKDKGLPGSSAVLIDDEDKPSRSMQMKTLVNKVPDSKHEEEMRLKIDHLQKELNVTEKQLEQKRAESSHLEAKLNDLWGENKQLEQGMKEILQAIQDTQKSTWPEGVAVTLPSLEQLVAAIEMKNSGGKFNASLHLKAQVDQLTGRNDELRRELRASREEAASALSQLGKAKEKVGRLEQELDGLRKSSGNTVVFKTLDLPGDMAPSSVSVINSLNEYAIHLLQELKDKEETLKRVDGALEEYRRKFAVTRHQQGLLYKEYLSEKETWQKEMHQLVEAKNKLEEQKEINGVKTKEFSHWLEVLKEDPTETKKQISEAARKMTVLRVNEKALTRKYTTLLEMEQHLRKENDKLKKDFLQMETMVTERIGYLERYKEMVEFNIAALQKALDDSVPASELERANRQYADLTVRYRDLLEKDNCLVQRTTNMEHLESENSSMREQIVMSNKELEITKEKLHTLEQAWDHITKLSGEGITDKAAKAVANSEIVSASKKITMLEMKELNERQRAEHAQRMYEQLRTSLRQAEERNAELEAKFAELTKRNLEAQRLEQELRDELASSVSRVVSDADRGRISELERAQADLKVEVSKLREVSDVAKMQVSTLEARQQCREKELESLRRQVLDYQSQSDEKALVAKLHQHIVALQVSEATAVTKLEAMVLKVQKLEAQKLRAEQRLDEKERALYYARQEARDRVQHLRHTVQSLRTQFSGALPLPQQEKFARTMMQLQEDKLKVMRESRQAEQDRKRVEERSQELEVQLRGLEDLIGTLKDAKGAEKVKEWHKRMEELRLQELRHTRELNSQKEEIKYLKSVISEQERAIGHLEEEAVRLNNLHEEQQLSWEQRELELERRLDLHEKQQNEIVETAQKFDEATGSLPDPSLPLAHQLDVALGKIKEHVRTILETQAACKSLDKKLKETEATLWKAEQNILSRDKVINELRLRLPAVAEREKLMAELAQHDEDQENQLGLKVAQQTISNLQARLSQKEEVVKKYQNMLARARQEQEELTKRHEGEVRSLHQKLDLHVDSSLDRFRQTALELMRKPPIIAPSTKQLIRLAEAEQSAGEQDSSLSPLSERLKAVTAELENQRQVTAAKIREHTKEKDKLEEIHAAQVKQLQQEAEELHTRLSQMEREVQHLRTELEAQKEANVRSPTNTMKNLVERLKGQLALKEKQQKGLSKALLELRSEMTAHAEQQIIANAIQKEESLNVQQIVDKRTKDLKARIQELQEDLHSTKDNLRAVKNRESLLKEELENLNKEAQRSQKLQAKLQSERERRENEVEELRKQVKRLSNSLQNKAETEAKGPTVEELQKKVKRLEADVERRSGPELSERKGVRDDRSTKEEVVRWEEGKKWQNRMEAMRSKLREKEKEVEVLTKQLGTMKELYSKLDQEKAALQKKLRSHGVTVEQVVGARTLQAEQDLDELKRRNTELEQHILTIKQQQALPRDAAIEDLALKNRYLEEKLLSLEKQLSQEPASRPSTSGRGSGTPSQREHELQKENLKLSSENLELRFQLEQANRDLPRLKNQVTDLKEMCDILKKEKTDIERKLGSARGAGRSGKTIPELEKTIGLMKKVVERLQKENEGLKKNPGPMIQHRQTALEHENEKIKSENEKLRVQMEGILCSRSEPKTNEMEKILLENEHLLKELKKESEAAEKLRINKDNLEAANQQLLAQLEESRHKFSLAQSEEPALQEVGKRSCKSMVVTRMYEKKMKELESDVAQKNSRISDLEQLLQEASEKETAALRVISDLREQAELLKQLPDGARTNSGLQKEFQTLRLTNLQLEKGKAALLQELRAYREREGPSGSAAVPGDEGRDVAALLTALKKADVEKQQLQDEVKKIKKELENFDPAFFEELEDLKFNYSLEVKKNILLEEKVKQLSDQLGVEVSISTDGAIG</sequence>
<evidence type="ECO:0000256" key="5">
    <source>
        <dbReference type="ARBA" id="ARBA00023054"/>
    </source>
</evidence>
<dbReference type="GO" id="GO:1905515">
    <property type="term" value="P:non-motile cilium assembly"/>
    <property type="evidence" value="ECO:0007669"/>
    <property type="project" value="TreeGrafter"/>
</dbReference>
<feature type="coiled-coil region" evidence="8">
    <location>
        <begin position="490"/>
        <end position="552"/>
    </location>
</feature>
<evidence type="ECO:0000259" key="10">
    <source>
        <dbReference type="Pfam" id="PF16574"/>
    </source>
</evidence>
<evidence type="ECO:0000256" key="6">
    <source>
        <dbReference type="ARBA" id="ARBA00023212"/>
    </source>
</evidence>
<feature type="coiled-coil region" evidence="8">
    <location>
        <begin position="848"/>
        <end position="913"/>
    </location>
</feature>
<feature type="region of interest" description="Disordered" evidence="9">
    <location>
        <begin position="1744"/>
        <end position="1763"/>
    </location>
</feature>
<feature type="compositionally biased region" description="Basic and acidic residues" evidence="9">
    <location>
        <begin position="1723"/>
        <end position="1733"/>
    </location>
</feature>
<dbReference type="GO" id="GO:0035869">
    <property type="term" value="C:ciliary transition zone"/>
    <property type="evidence" value="ECO:0007669"/>
    <property type="project" value="TreeGrafter"/>
</dbReference>
<dbReference type="GO" id="GO:0042462">
    <property type="term" value="P:eye photoreceptor cell development"/>
    <property type="evidence" value="ECO:0007669"/>
    <property type="project" value="Ensembl"/>
</dbReference>
<dbReference type="Ensembl" id="ENSPKIT00000033029.1">
    <property type="protein sequence ID" value="ENSPKIP00000008938.1"/>
    <property type="gene ID" value="ENSPKIG00000024226.1"/>
</dbReference>
<dbReference type="Proteomes" id="UP000261540">
    <property type="component" value="Unplaced"/>
</dbReference>
<evidence type="ECO:0000256" key="9">
    <source>
        <dbReference type="SAM" id="MobiDB-lite"/>
    </source>
</evidence>
<keyword evidence="7" id="KW-0966">Cell projection</keyword>
<dbReference type="Pfam" id="PF16574">
    <property type="entry name" value="CEP209_CC5"/>
    <property type="match status" value="1"/>
</dbReference>
<protein>
    <submittedName>
        <fullName evidence="11">Centrosomal protein 290</fullName>
    </submittedName>
</protein>
<feature type="coiled-coil region" evidence="8">
    <location>
        <begin position="1107"/>
        <end position="1285"/>
    </location>
</feature>
<dbReference type="InterPro" id="IPR032321">
    <property type="entry name" value="Cep209_CC5"/>
</dbReference>
<evidence type="ECO:0000256" key="1">
    <source>
        <dbReference type="ARBA" id="ARBA00004120"/>
    </source>
</evidence>
<dbReference type="GO" id="GO:0007369">
    <property type="term" value="P:gastrulation"/>
    <property type="evidence" value="ECO:0007669"/>
    <property type="project" value="Ensembl"/>
</dbReference>
<dbReference type="STRING" id="1676925.ENSPKIP00000008938"/>
<dbReference type="GO" id="GO:0048793">
    <property type="term" value="P:pronephros development"/>
    <property type="evidence" value="ECO:0007669"/>
    <property type="project" value="Ensembl"/>
</dbReference>
<reference evidence="11" key="1">
    <citation type="submission" date="2025-08" db="UniProtKB">
        <authorList>
            <consortium name="Ensembl"/>
        </authorList>
    </citation>
    <scope>IDENTIFICATION</scope>
</reference>
<feature type="coiled-coil region" evidence="8">
    <location>
        <begin position="959"/>
        <end position="1072"/>
    </location>
</feature>
<organism evidence="11 12">
    <name type="scientific">Paramormyrops kingsleyae</name>
    <dbReference type="NCBI Taxonomy" id="1676925"/>
    <lineage>
        <taxon>Eukaryota</taxon>
        <taxon>Metazoa</taxon>
        <taxon>Chordata</taxon>
        <taxon>Craniata</taxon>
        <taxon>Vertebrata</taxon>
        <taxon>Euteleostomi</taxon>
        <taxon>Actinopterygii</taxon>
        <taxon>Neopterygii</taxon>
        <taxon>Teleostei</taxon>
        <taxon>Osteoglossocephala</taxon>
        <taxon>Osteoglossomorpha</taxon>
        <taxon>Osteoglossiformes</taxon>
        <taxon>Mormyridae</taxon>
        <taxon>Paramormyrops</taxon>
    </lineage>
</organism>
<feature type="coiled-coil region" evidence="8">
    <location>
        <begin position="1534"/>
        <end position="1600"/>
    </location>
</feature>
<feature type="coiled-coil region" evidence="8">
    <location>
        <begin position="677"/>
        <end position="736"/>
    </location>
</feature>
<dbReference type="GO" id="GO:0021549">
    <property type="term" value="P:cerebellum development"/>
    <property type="evidence" value="ECO:0007669"/>
    <property type="project" value="Ensembl"/>
</dbReference>
<feature type="compositionally biased region" description="Basic and acidic residues" evidence="9">
    <location>
        <begin position="312"/>
        <end position="333"/>
    </location>
</feature>
<dbReference type="InterPro" id="IPR026201">
    <property type="entry name" value="Cep290"/>
</dbReference>
<keyword evidence="6" id="KW-0206">Cytoskeleton</keyword>
<feature type="coiled-coil region" evidence="8">
    <location>
        <begin position="2237"/>
        <end position="2301"/>
    </location>
</feature>